<evidence type="ECO:0000313" key="12">
    <source>
        <dbReference type="Proteomes" id="UP000557688"/>
    </source>
</evidence>
<dbReference type="GO" id="GO:0051607">
    <property type="term" value="P:defense response to virus"/>
    <property type="evidence" value="ECO:0007669"/>
    <property type="project" value="UniProtKB-KW"/>
</dbReference>
<dbReference type="PANTHER" id="PTHR47963">
    <property type="entry name" value="DEAD-BOX ATP-DEPENDENT RNA HELICASE 47, MITOCHONDRIAL"/>
    <property type="match status" value="1"/>
</dbReference>
<evidence type="ECO:0000256" key="8">
    <source>
        <dbReference type="ARBA" id="ARBA00022840"/>
    </source>
</evidence>
<dbReference type="GO" id="GO:0004519">
    <property type="term" value="F:endonuclease activity"/>
    <property type="evidence" value="ECO:0007669"/>
    <property type="project" value="UniProtKB-KW"/>
</dbReference>
<dbReference type="InterPro" id="IPR050547">
    <property type="entry name" value="DEAD_box_RNA_helicases"/>
</dbReference>
<dbReference type="NCBIfam" id="TIGR01587">
    <property type="entry name" value="cas3_core"/>
    <property type="match status" value="1"/>
</dbReference>
<dbReference type="PROSITE" id="PS51643">
    <property type="entry name" value="HD_CAS3"/>
    <property type="match status" value="1"/>
</dbReference>
<dbReference type="GO" id="GO:0005524">
    <property type="term" value="F:ATP binding"/>
    <property type="evidence" value="ECO:0007669"/>
    <property type="project" value="UniProtKB-KW"/>
</dbReference>
<organism evidence="11 12">
    <name type="scientific">Endobacter medicaginis</name>
    <dbReference type="NCBI Taxonomy" id="1181271"/>
    <lineage>
        <taxon>Bacteria</taxon>
        <taxon>Pseudomonadati</taxon>
        <taxon>Pseudomonadota</taxon>
        <taxon>Alphaproteobacteria</taxon>
        <taxon>Acetobacterales</taxon>
        <taxon>Acetobacteraceae</taxon>
        <taxon>Endobacter</taxon>
    </lineage>
</organism>
<proteinExistence type="inferred from homology"/>
<evidence type="ECO:0000256" key="6">
    <source>
        <dbReference type="ARBA" id="ARBA00022801"/>
    </source>
</evidence>
<keyword evidence="5" id="KW-0547">Nucleotide-binding</keyword>
<dbReference type="InterPro" id="IPR006483">
    <property type="entry name" value="CRISPR-assoc_Cas3_HD"/>
</dbReference>
<keyword evidence="11" id="KW-0255">Endonuclease</keyword>
<evidence type="ECO:0000259" key="10">
    <source>
        <dbReference type="PROSITE" id="PS51643"/>
    </source>
</evidence>
<protein>
    <submittedName>
        <fullName evidence="11">CRISPR-associated endonuclease/helicase Cas3</fullName>
        <ecNumber evidence="11">3.1.-.-</ecNumber>
        <ecNumber evidence="11">3.6.4.-</ecNumber>
    </submittedName>
</protein>
<dbReference type="Proteomes" id="UP000557688">
    <property type="component" value="Unassembled WGS sequence"/>
</dbReference>
<dbReference type="EMBL" id="JACHXV010000011">
    <property type="protein sequence ID" value="MBB3174811.1"/>
    <property type="molecule type" value="Genomic_DNA"/>
</dbReference>
<dbReference type="Pfam" id="PF18019">
    <property type="entry name" value="Cas3_HD"/>
    <property type="match status" value="1"/>
</dbReference>
<keyword evidence="6 11" id="KW-0378">Hydrolase</keyword>
<keyword evidence="7 11" id="KW-0347">Helicase</keyword>
<accession>A0A839V5T9</accession>
<sequence length="859" mass="92438">MAHSLDVAAVAMALPAAARLGLPLSTIGFWVALHDIGKLCGAFQGKVPEHWPGTILGPCVTVAAAPHDALGLYLLSQMIDRLAPAIGPTPKGRRLWIGPRIPQAVAGHHGRPAVELPAITRLQIEPGARAAAARFVDLMLSLFDPEPLPYPGSERAVARLGWQLAGLTILADWIGSRQGWFPYVKPQDVADPAAYLRERAIPQARRAIEAASLGIAAPRRFEGVGALFPAISIPTPVQLWAETVALPPGPVLAVIEDLTGSGKTEAALTLAHRLLVGGQGSGLFVALPTMATANAMYGRLAEAYRRLFADNANPSLVLAHGRAGLDARFAATIAPDDADHGRAPDEPADEPAEAHCAAWLADDSRRALLADIGVGTIDQALFSVLPVRHAALRQQGLAGKILIIDEAHAFDAYMHRELRALLEFHAALGGSAILLSATLPLATRQELVDSFRKGLGQAKAPLGATDYPLATLAGPAAIVETRCDPRPGLSRSVAVCEISEPDVMIERIARAHAGGQAVAWVRNTVDDAIAAHAACTARGLVPLLFHARFAMADRLAIEAEVLRRFGKDGTPAERPGVLIATQVIEQSLDLDFDLLCSDLAPVDLLIQRAGRLWRHRRDRPHDARCEMLLLSPPPVAEPDIDWLRRLLPGTEAVYRDPALLWRTARALFARGAITTPDDMRPLIETAYDRDGPAQVPEALRLAAERAEGEARAASGIAAQNVLRFDHGYARDAGLWERDDRTPTRIEREEHVTLRLARRNGDSIVPYVEDPDPRRAWAMSEIGVARRLIEACPVPAGLDAAARQARAGWGRWERESDRYLLAIVEREGDAFAFTSTPRGGKPRISRYSPVIGLEPAAPSA</sequence>
<feature type="domain" description="HD Cas3-type" evidence="10">
    <location>
        <begin position="1"/>
        <end position="174"/>
    </location>
</feature>
<dbReference type="Gene3D" id="1.10.3210.30">
    <property type="match status" value="1"/>
</dbReference>
<dbReference type="PANTHER" id="PTHR47963:SF9">
    <property type="entry name" value="CRISPR-ASSOCIATED ENDONUCLEASE_HELICASE CAS3"/>
    <property type="match status" value="1"/>
</dbReference>
<gene>
    <name evidence="11" type="ORF">FHR90_002657</name>
</gene>
<dbReference type="CDD" id="cd09641">
    <property type="entry name" value="Cas3''_I"/>
    <property type="match status" value="1"/>
</dbReference>
<evidence type="ECO:0000256" key="5">
    <source>
        <dbReference type="ARBA" id="ARBA00022741"/>
    </source>
</evidence>
<evidence type="ECO:0000256" key="3">
    <source>
        <dbReference type="ARBA" id="ARBA00022722"/>
    </source>
</evidence>
<reference evidence="11 12" key="1">
    <citation type="submission" date="2020-08" db="EMBL/GenBank/DDBJ databases">
        <title>Genomic Encyclopedia of Type Strains, Phase III (KMG-III): the genomes of soil and plant-associated and newly described type strains.</title>
        <authorList>
            <person name="Whitman W."/>
        </authorList>
    </citation>
    <scope>NUCLEOTIDE SEQUENCE [LARGE SCALE GENOMIC DNA]</scope>
    <source>
        <strain evidence="11 12">CECT 8088</strain>
    </source>
</reference>
<dbReference type="AlphaFoldDB" id="A0A839V5T9"/>
<dbReference type="SUPFAM" id="SSF52540">
    <property type="entry name" value="P-loop containing nucleoside triphosphate hydrolases"/>
    <property type="match status" value="1"/>
</dbReference>
<dbReference type="GO" id="GO:0003723">
    <property type="term" value="F:RNA binding"/>
    <property type="evidence" value="ECO:0007669"/>
    <property type="project" value="TreeGrafter"/>
</dbReference>
<dbReference type="GO" id="GO:0046872">
    <property type="term" value="F:metal ion binding"/>
    <property type="evidence" value="ECO:0007669"/>
    <property type="project" value="UniProtKB-KW"/>
</dbReference>
<dbReference type="Pfam" id="PF22590">
    <property type="entry name" value="Cas3-like_C_2"/>
    <property type="match status" value="1"/>
</dbReference>
<name>A0A839V5T9_9PROT</name>
<keyword evidence="12" id="KW-1185">Reference proteome</keyword>
<dbReference type="GO" id="GO:0016787">
    <property type="term" value="F:hydrolase activity"/>
    <property type="evidence" value="ECO:0007669"/>
    <property type="project" value="UniProtKB-KW"/>
</dbReference>
<dbReference type="EC" id="3.6.4.-" evidence="11"/>
<dbReference type="InterPro" id="IPR038257">
    <property type="entry name" value="CRISPR-assoc_Cas3_HD_sf"/>
</dbReference>
<dbReference type="InterPro" id="IPR006474">
    <property type="entry name" value="Helicase_Cas3_CRISPR-ass_core"/>
</dbReference>
<keyword evidence="8" id="KW-0067">ATP-binding</keyword>
<dbReference type="GO" id="GO:0003724">
    <property type="term" value="F:RNA helicase activity"/>
    <property type="evidence" value="ECO:0007669"/>
    <property type="project" value="TreeGrafter"/>
</dbReference>
<dbReference type="EC" id="3.1.-.-" evidence="11"/>
<evidence type="ECO:0000256" key="4">
    <source>
        <dbReference type="ARBA" id="ARBA00022723"/>
    </source>
</evidence>
<dbReference type="InterPro" id="IPR054712">
    <property type="entry name" value="Cas3-like_dom"/>
</dbReference>
<keyword evidence="4" id="KW-0479">Metal-binding</keyword>
<evidence type="ECO:0000256" key="2">
    <source>
        <dbReference type="ARBA" id="ARBA00009046"/>
    </source>
</evidence>
<keyword evidence="9" id="KW-0051">Antiviral defense</keyword>
<evidence type="ECO:0000256" key="1">
    <source>
        <dbReference type="ARBA" id="ARBA00006847"/>
    </source>
</evidence>
<comment type="caution">
    <text evidence="11">The sequence shown here is derived from an EMBL/GenBank/DDBJ whole genome shotgun (WGS) entry which is preliminary data.</text>
</comment>
<dbReference type="Gene3D" id="3.40.50.300">
    <property type="entry name" value="P-loop containing nucleotide triphosphate hydrolases"/>
    <property type="match status" value="2"/>
</dbReference>
<comment type="similarity">
    <text evidence="1">In the N-terminal section; belongs to the CRISPR-associated nuclease Cas3-HD family.</text>
</comment>
<evidence type="ECO:0000256" key="7">
    <source>
        <dbReference type="ARBA" id="ARBA00022806"/>
    </source>
</evidence>
<keyword evidence="3" id="KW-0540">Nuclease</keyword>
<dbReference type="InterPro" id="IPR027417">
    <property type="entry name" value="P-loop_NTPase"/>
</dbReference>
<comment type="similarity">
    <text evidence="2">In the central section; belongs to the CRISPR-associated helicase Cas3 family.</text>
</comment>
<dbReference type="NCBIfam" id="TIGR01596">
    <property type="entry name" value="cas3_HD"/>
    <property type="match status" value="1"/>
</dbReference>
<evidence type="ECO:0000313" key="11">
    <source>
        <dbReference type="EMBL" id="MBB3174811.1"/>
    </source>
</evidence>
<evidence type="ECO:0000256" key="9">
    <source>
        <dbReference type="ARBA" id="ARBA00023118"/>
    </source>
</evidence>